<evidence type="ECO:0000256" key="2">
    <source>
        <dbReference type="ARBA" id="ARBA00023002"/>
    </source>
</evidence>
<dbReference type="InterPro" id="IPR016208">
    <property type="entry name" value="Ald_Oxase/xanthine_DH-like"/>
</dbReference>
<dbReference type="InterPro" id="IPR037165">
    <property type="entry name" value="AldOxase/xan_DH_Mopterin-bd_sf"/>
</dbReference>
<organism evidence="5 6">
    <name type="scientific">Haloechinothrix salitolerans</name>
    <dbReference type="NCBI Taxonomy" id="926830"/>
    <lineage>
        <taxon>Bacteria</taxon>
        <taxon>Bacillati</taxon>
        <taxon>Actinomycetota</taxon>
        <taxon>Actinomycetes</taxon>
        <taxon>Pseudonocardiales</taxon>
        <taxon>Pseudonocardiaceae</taxon>
        <taxon>Haloechinothrix</taxon>
    </lineage>
</organism>
<dbReference type="PANTHER" id="PTHR11908:SF132">
    <property type="entry name" value="ALDEHYDE OXIDASE 1-RELATED"/>
    <property type="match status" value="1"/>
</dbReference>
<dbReference type="InterPro" id="IPR000674">
    <property type="entry name" value="Ald_Oxase/Xan_DH_a/b"/>
</dbReference>
<feature type="domain" description="Aldehyde oxidase/xanthine dehydrogenase a/b hammerhead" evidence="4">
    <location>
        <begin position="25"/>
        <end position="140"/>
    </location>
</feature>
<reference evidence="6" key="1">
    <citation type="journal article" date="2019" name="Int. J. Syst. Evol. Microbiol.">
        <title>The Global Catalogue of Microorganisms (GCM) 10K type strain sequencing project: providing services to taxonomists for standard genome sequencing and annotation.</title>
        <authorList>
            <consortium name="The Broad Institute Genomics Platform"/>
            <consortium name="The Broad Institute Genome Sequencing Center for Infectious Disease"/>
            <person name="Wu L."/>
            <person name="Ma J."/>
        </authorList>
    </citation>
    <scope>NUCLEOTIDE SEQUENCE [LARGE SCALE GENOMIC DNA]</scope>
    <source>
        <strain evidence="6">KCTC 32255</strain>
    </source>
</reference>
<evidence type="ECO:0000313" key="5">
    <source>
        <dbReference type="EMBL" id="MFC6868297.1"/>
    </source>
</evidence>
<dbReference type="SUPFAM" id="SSF56003">
    <property type="entry name" value="Molybdenum cofactor-binding domain"/>
    <property type="match status" value="1"/>
</dbReference>
<dbReference type="EMBL" id="JBHSXX010000001">
    <property type="protein sequence ID" value="MFC6868297.1"/>
    <property type="molecule type" value="Genomic_DNA"/>
</dbReference>
<name>A0ABW2C0T1_9PSEU</name>
<keyword evidence="2" id="KW-0560">Oxidoreductase</keyword>
<proteinExistence type="predicted"/>
<keyword evidence="6" id="KW-1185">Reference proteome</keyword>
<evidence type="ECO:0000256" key="3">
    <source>
        <dbReference type="SAM" id="MobiDB-lite"/>
    </source>
</evidence>
<protein>
    <submittedName>
        <fullName evidence="5">Xanthine dehydrogenase family protein molybdopterin-binding subunit</fullName>
    </submittedName>
</protein>
<evidence type="ECO:0000256" key="1">
    <source>
        <dbReference type="ARBA" id="ARBA00022505"/>
    </source>
</evidence>
<sequence>MTTAAEPGQEVGKGRLRKEDARLITGRTRWTDNMNLPGMLHMAMLRSPMAHARITNIDTSEARQMPGVLAVVTGADLADSQGSLPCAWPITEDMKSPDAPSMAVNQVNFAGEVVAAVVARSAAEAADALEGIDVDYDELPVVLDLEEAIADDADLVHPDLGTNKSATWIFDSAEAGTGGAVDEAIGSAEVVVERTFRQQRLIPAFMEPRSIVVDPTGEQVTMWSATQVPHILRLMLAMTLGVPEHKVRVIAPDVGGGFGGKLQVTPEEVITFLLARELGRPVKYTETRSESLASAHHGRDQLQKMTIAAQRDGTVTGLKVELLADMGAYLRLVTPGVPILGAFMYNAIYKIPAYHFACTNVFTTKTPTDAYRGAGRPEATFAIERMMDELANELGMDPLELREKNWIKHEEFPYTTVSTLTYDSGNYEAATARAKELFDYDGLRREQAERRQRGDTVQLGIGISTFTEMCGLAPSRVLGSLSYGAGGWEYGAIRMLPTGKVEVITGSSAHGQGHETAWSQIVADKLGVPFEDVEVLHGDTQSSPRGLDTYGSRSLTVGAMAVLSAADKVIEKAKPIAAHMLECSPDDLEFSGGKFTVRGTDTSTGIADVALAVFAAHDLPDGVEPSIDADATFDPENFSFPHGTHLCAAEVDTETGQVRLRSYVAVDDVGKVVNPLIVEGQVHGGLVQGIAQALFEEAVYDESGTLMTGTLADYLVPSAADMPSFTTDRTETPSTTNALGVKGVGEAGTIASTPAVVNAIVDAIRHMGVNDVEMPCTPMRVWQAIQGGAQSAAGPGAESGGGMGSLDAEGGAR</sequence>
<feature type="region of interest" description="Disordered" evidence="3">
    <location>
        <begin position="790"/>
        <end position="813"/>
    </location>
</feature>
<dbReference type="Gene3D" id="3.30.365.10">
    <property type="entry name" value="Aldehyde oxidase/xanthine dehydrogenase, molybdopterin binding domain"/>
    <property type="match status" value="4"/>
</dbReference>
<dbReference type="Proteomes" id="UP001596337">
    <property type="component" value="Unassembled WGS sequence"/>
</dbReference>
<evidence type="ECO:0000313" key="6">
    <source>
        <dbReference type="Proteomes" id="UP001596337"/>
    </source>
</evidence>
<dbReference type="SMART" id="SM01008">
    <property type="entry name" value="Ald_Xan_dh_C"/>
    <property type="match status" value="1"/>
</dbReference>
<dbReference type="InterPro" id="IPR046867">
    <property type="entry name" value="AldOxase/xan_DH_MoCoBD2"/>
</dbReference>
<accession>A0ABW2C0T1</accession>
<dbReference type="RefSeq" id="WP_345398290.1">
    <property type="nucleotide sequence ID" value="NZ_BAABLA010000028.1"/>
</dbReference>
<dbReference type="Gene3D" id="3.90.1170.50">
    <property type="entry name" value="Aldehyde oxidase/xanthine dehydrogenase, a/b hammerhead"/>
    <property type="match status" value="1"/>
</dbReference>
<comment type="caution">
    <text evidence="5">The sequence shown here is derived from an EMBL/GenBank/DDBJ whole genome shotgun (WGS) entry which is preliminary data.</text>
</comment>
<gene>
    <name evidence="5" type="ORF">ACFQGD_14230</name>
</gene>
<dbReference type="InterPro" id="IPR036856">
    <property type="entry name" value="Ald_Oxase/Xan_DH_a/b_sf"/>
</dbReference>
<dbReference type="Pfam" id="PF01315">
    <property type="entry name" value="Ald_Xan_dh_C"/>
    <property type="match status" value="1"/>
</dbReference>
<dbReference type="SUPFAM" id="SSF54665">
    <property type="entry name" value="CO dehydrogenase molybdoprotein N-domain-like"/>
    <property type="match status" value="1"/>
</dbReference>
<dbReference type="Pfam" id="PF02738">
    <property type="entry name" value="MoCoBD_1"/>
    <property type="match status" value="1"/>
</dbReference>
<dbReference type="PANTHER" id="PTHR11908">
    <property type="entry name" value="XANTHINE DEHYDROGENASE"/>
    <property type="match status" value="1"/>
</dbReference>
<evidence type="ECO:0000259" key="4">
    <source>
        <dbReference type="SMART" id="SM01008"/>
    </source>
</evidence>
<dbReference type="Pfam" id="PF20256">
    <property type="entry name" value="MoCoBD_2"/>
    <property type="match status" value="1"/>
</dbReference>
<keyword evidence="1" id="KW-0500">Molybdenum</keyword>
<dbReference type="InterPro" id="IPR008274">
    <property type="entry name" value="AldOxase/xan_DH_MoCoBD1"/>
</dbReference>